<evidence type="ECO:0000313" key="2">
    <source>
        <dbReference type="EMBL" id="KAK7326244.1"/>
    </source>
</evidence>
<comment type="caution">
    <text evidence="1">The sequence shown here is derived from an EMBL/GenBank/DDBJ whole genome shotgun (WGS) entry which is preliminary data.</text>
</comment>
<dbReference type="EMBL" id="JAYMYR010000071">
    <property type="protein sequence ID" value="KAK7326244.1"/>
    <property type="molecule type" value="Genomic_DNA"/>
</dbReference>
<dbReference type="Proteomes" id="UP001374584">
    <property type="component" value="Unassembled WGS sequence"/>
</dbReference>
<accession>A0AAN9KS64</accession>
<organism evidence="1 3">
    <name type="scientific">Phaseolus coccineus</name>
    <name type="common">Scarlet runner bean</name>
    <name type="synonym">Phaseolus multiflorus</name>
    <dbReference type="NCBI Taxonomy" id="3886"/>
    <lineage>
        <taxon>Eukaryota</taxon>
        <taxon>Viridiplantae</taxon>
        <taxon>Streptophyta</taxon>
        <taxon>Embryophyta</taxon>
        <taxon>Tracheophyta</taxon>
        <taxon>Spermatophyta</taxon>
        <taxon>Magnoliopsida</taxon>
        <taxon>eudicotyledons</taxon>
        <taxon>Gunneridae</taxon>
        <taxon>Pentapetalae</taxon>
        <taxon>rosids</taxon>
        <taxon>fabids</taxon>
        <taxon>Fabales</taxon>
        <taxon>Fabaceae</taxon>
        <taxon>Papilionoideae</taxon>
        <taxon>50 kb inversion clade</taxon>
        <taxon>NPAAA clade</taxon>
        <taxon>indigoferoid/millettioid clade</taxon>
        <taxon>Phaseoleae</taxon>
        <taxon>Phaseolus</taxon>
    </lineage>
</organism>
<evidence type="ECO:0000313" key="1">
    <source>
        <dbReference type="EMBL" id="KAK7321851.1"/>
    </source>
</evidence>
<name>A0AAN9KS64_PHACN</name>
<dbReference type="EMBL" id="JAYMYR010000235">
    <property type="protein sequence ID" value="KAK7321851.1"/>
    <property type="molecule type" value="Genomic_DNA"/>
</dbReference>
<sequence length="178" mass="20091">MELMNLGLCLSFLSFYPCLYPILRAPLCVDYRPGMFALLEREKAFAALSLAFFRVRVLVYPLIDRSSLFEIKLQAIFDGGRTASKRCPDHCLRVRLRKSSIEYRETLSVNLLSRSEKGSEIRVLNSDSISGFSSVGVNPLLARSSLRRGVNLIEPPYKAPAGPEPSLEADRRAFLNFR</sequence>
<reference evidence="1 3" key="1">
    <citation type="submission" date="2024-01" db="EMBL/GenBank/DDBJ databases">
        <title>The genomes of 5 underutilized Papilionoideae crops provide insights into root nodulation and disease resistanc.</title>
        <authorList>
            <person name="Jiang F."/>
        </authorList>
    </citation>
    <scope>NUCLEOTIDE SEQUENCE [LARGE SCALE GENOMIC DNA]</scope>
    <source>
        <strain evidence="1">JINMINGXINNONG_FW02</strain>
        <tissue evidence="1">Leaves</tissue>
    </source>
</reference>
<evidence type="ECO:0000313" key="3">
    <source>
        <dbReference type="Proteomes" id="UP001374584"/>
    </source>
</evidence>
<keyword evidence="3" id="KW-1185">Reference proteome</keyword>
<protein>
    <submittedName>
        <fullName evidence="1">Uncharacterized protein</fullName>
    </submittedName>
</protein>
<gene>
    <name evidence="2" type="ORF">VNO80_33059</name>
    <name evidence="1" type="ORF">VNO80_35513</name>
</gene>
<dbReference type="AlphaFoldDB" id="A0AAN9KS64"/>
<proteinExistence type="predicted"/>